<comment type="caution">
    <text evidence="2">The sequence shown here is derived from an EMBL/GenBank/DDBJ whole genome shotgun (WGS) entry which is preliminary data.</text>
</comment>
<dbReference type="STRING" id="50429.A0A2B4S8N4"/>
<reference evidence="3" key="1">
    <citation type="journal article" date="2017" name="bioRxiv">
        <title>Comparative analysis of the genomes of Stylophora pistillata and Acropora digitifera provides evidence for extensive differences between species of corals.</title>
        <authorList>
            <person name="Voolstra C.R."/>
            <person name="Li Y."/>
            <person name="Liew Y.J."/>
            <person name="Baumgarten S."/>
            <person name="Zoccola D."/>
            <person name="Flot J.-F."/>
            <person name="Tambutte S."/>
            <person name="Allemand D."/>
            <person name="Aranda M."/>
        </authorList>
    </citation>
    <scope>NUCLEOTIDE SEQUENCE [LARGE SCALE GENOMIC DNA]</scope>
</reference>
<gene>
    <name evidence="2" type="ORF">AWC38_SpisGene9975</name>
</gene>
<keyword evidence="1" id="KW-0472">Membrane</keyword>
<dbReference type="AlphaFoldDB" id="A0A2B4S8N4"/>
<sequence>MTRRACINTKSDKQYDKFEISQFNDEHPVRSTAEIGYDENDDDKEESCEENSACNSSVAPQLERARRQTTDAFAITALLVVRTGTRRRTIDALATTAFLAPSTLAVVRTRARRRITDAIAITALLATVTFGVGRTETKPPIYHAFAITALLGTVTLESDEQFR</sequence>
<name>A0A2B4S8N4_STYPI</name>
<keyword evidence="1" id="KW-1133">Transmembrane helix</keyword>
<proteinExistence type="predicted"/>
<organism evidence="2 3">
    <name type="scientific">Stylophora pistillata</name>
    <name type="common">Smooth cauliflower coral</name>
    <dbReference type="NCBI Taxonomy" id="50429"/>
    <lineage>
        <taxon>Eukaryota</taxon>
        <taxon>Metazoa</taxon>
        <taxon>Cnidaria</taxon>
        <taxon>Anthozoa</taxon>
        <taxon>Hexacorallia</taxon>
        <taxon>Scleractinia</taxon>
        <taxon>Astrocoeniina</taxon>
        <taxon>Pocilloporidae</taxon>
        <taxon>Stylophora</taxon>
    </lineage>
</organism>
<dbReference type="Proteomes" id="UP000225706">
    <property type="component" value="Unassembled WGS sequence"/>
</dbReference>
<feature type="transmembrane region" description="Helical" evidence="1">
    <location>
        <begin position="118"/>
        <end position="135"/>
    </location>
</feature>
<accession>A0A2B4S8N4</accession>
<evidence type="ECO:0000256" key="1">
    <source>
        <dbReference type="SAM" id="Phobius"/>
    </source>
</evidence>
<evidence type="ECO:0000313" key="2">
    <source>
        <dbReference type="EMBL" id="PFX25373.1"/>
    </source>
</evidence>
<keyword evidence="3" id="KW-1185">Reference proteome</keyword>
<keyword evidence="1" id="KW-0812">Transmembrane</keyword>
<protein>
    <submittedName>
        <fullName evidence="2">Uncharacterized protein</fullName>
    </submittedName>
</protein>
<evidence type="ECO:0000313" key="3">
    <source>
        <dbReference type="Proteomes" id="UP000225706"/>
    </source>
</evidence>
<dbReference type="EMBL" id="LSMT01000152">
    <property type="protein sequence ID" value="PFX25373.1"/>
    <property type="molecule type" value="Genomic_DNA"/>
</dbReference>